<dbReference type="EMBL" id="DABGYN010000002">
    <property type="protein sequence ID" value="HAJ0832849.1"/>
    <property type="molecule type" value="Genomic_DNA"/>
</dbReference>
<feature type="signal peptide" evidence="2">
    <location>
        <begin position="1"/>
        <end position="22"/>
    </location>
</feature>
<reference evidence="9" key="11">
    <citation type="submission" date="2023-07" db="EMBL/GenBank/DDBJ databases">
        <title>High risk of intestinal colonization with ESBL-producing Escherichia coli among soldiers of military contingents in specific geographic regions.</title>
        <authorList>
            <person name="Literacka E."/>
        </authorList>
    </citation>
    <scope>NUCLEOTIDE SEQUENCE</scope>
    <source>
        <strain evidence="9">66</strain>
    </source>
</reference>
<evidence type="ECO:0000313" key="8">
    <source>
        <dbReference type="EMBL" id="MDA4175878.1"/>
    </source>
</evidence>
<dbReference type="Proteomes" id="UP000272336">
    <property type="component" value="Unassembled WGS sequence"/>
</dbReference>
<dbReference type="AlphaFoldDB" id="A0A066QUB7"/>
<dbReference type="EMBL" id="WCEW01000003">
    <property type="protein sequence ID" value="MTE88096.1"/>
    <property type="molecule type" value="Genomic_DNA"/>
</dbReference>
<reference evidence="6 28" key="2">
    <citation type="journal article" date="2018" name="Genome Biol.">
        <title>SKESA: strategic k-mer extension for scrupulous assemblies.</title>
        <authorList>
            <person name="Souvorov A."/>
            <person name="Agarwala R."/>
            <person name="Lipman D.J."/>
        </authorList>
    </citation>
    <scope>NUCLEOTIDE SEQUENCE [LARGE SCALE GENOMIC DNA]</scope>
    <source>
        <strain evidence="6">EC00618</strain>
        <strain evidence="28">ecoli[ST-405]</strain>
        <strain evidence="7">Ecoli[ST-405]</strain>
    </source>
</reference>
<evidence type="ECO:0000313" key="4">
    <source>
        <dbReference type="EMBL" id="EFB2194220.1"/>
    </source>
</evidence>
<dbReference type="Proteomes" id="UP000245761">
    <property type="component" value="Unassembled WGS sequence"/>
</dbReference>
<reference evidence="5 27" key="8">
    <citation type="submission" date="2019-09" db="EMBL/GenBank/DDBJ databases">
        <authorList>
            <consortium name="NARMS: The National Antimicrobial Resistance Monitoring System"/>
        </authorList>
    </citation>
    <scope>NUCLEOTIDE SEQUENCE [LARGE SCALE GENOMIC DNA]</scope>
    <source>
        <strain evidence="10 23">CVM N17EC0060</strain>
        <strain evidence="4 26">FSIS11921886</strain>
        <strain evidence="5 27">FSIS11923834</strain>
    </source>
</reference>
<evidence type="ECO:0000313" key="28">
    <source>
        <dbReference type="Proteomes" id="UP000842519"/>
    </source>
</evidence>
<reference evidence="6" key="7">
    <citation type="submission" date="2019-09" db="EMBL/GenBank/DDBJ databases">
        <authorList>
            <consortium name="NCBI Pathogen Detection Project"/>
        </authorList>
    </citation>
    <scope>NUCLEOTIDE SEQUENCE</scope>
    <source>
        <strain evidence="6">EC00618</strain>
        <strain evidence="7">Ecoli[ST-405]</strain>
    </source>
</reference>
<dbReference type="EMBL" id="MTPS01000045">
    <property type="protein sequence ID" value="ONG36308.1"/>
    <property type="molecule type" value="Genomic_DNA"/>
</dbReference>
<dbReference type="RefSeq" id="WP_000848792.1">
    <property type="nucleotide sequence ID" value="NZ_AP019803.1"/>
</dbReference>
<protein>
    <submittedName>
        <fullName evidence="5">DUF1471 domain-containing protein</fullName>
    </submittedName>
    <submittedName>
        <fullName evidence="15">Protein of uncharacterized function (DUF1471)</fullName>
    </submittedName>
</protein>
<evidence type="ECO:0000259" key="3">
    <source>
        <dbReference type="Pfam" id="PF07338"/>
    </source>
</evidence>
<dbReference type="Proteomes" id="UP000250385">
    <property type="component" value="Unassembled WGS sequence"/>
</dbReference>
<evidence type="ECO:0000313" key="25">
    <source>
        <dbReference type="Proteomes" id="UP000486847"/>
    </source>
</evidence>
<evidence type="ECO:0000313" key="15">
    <source>
        <dbReference type="EMBL" id="SPX31435.1"/>
    </source>
</evidence>
<dbReference type="Proteomes" id="UP000254174">
    <property type="component" value="Unassembled WGS sequence"/>
</dbReference>
<evidence type="ECO:0000256" key="2">
    <source>
        <dbReference type="SAM" id="SignalP"/>
    </source>
</evidence>
<dbReference type="EMBL" id="UGAK01000003">
    <property type="protein sequence ID" value="STF95764.1"/>
    <property type="molecule type" value="Genomic_DNA"/>
</dbReference>
<evidence type="ECO:0000313" key="24">
    <source>
        <dbReference type="Proteomes" id="UP000321299"/>
    </source>
</evidence>
<evidence type="ECO:0000256" key="1">
    <source>
        <dbReference type="ARBA" id="ARBA00022729"/>
    </source>
</evidence>
<evidence type="ECO:0000313" key="22">
    <source>
        <dbReference type="Proteomes" id="UP000254174"/>
    </source>
</evidence>
<dbReference type="EMBL" id="JANWOR010000028">
    <property type="protein sequence ID" value="MDA4175878.1"/>
    <property type="molecule type" value="Genomic_DNA"/>
</dbReference>
<dbReference type="Proteomes" id="UP000533482">
    <property type="component" value="Unassembled WGS sequence"/>
</dbReference>
<dbReference type="EMBL" id="JAUKXU010000020">
    <property type="protein sequence ID" value="MDO2576359.1"/>
    <property type="molecule type" value="Genomic_DNA"/>
</dbReference>
<dbReference type="EMBL" id="QEMT01000001">
    <property type="protein sequence ID" value="PWH64572.1"/>
    <property type="molecule type" value="Genomic_DNA"/>
</dbReference>
<evidence type="ECO:0000313" key="9">
    <source>
        <dbReference type="EMBL" id="MDO2576359.1"/>
    </source>
</evidence>
<evidence type="ECO:0000313" key="20">
    <source>
        <dbReference type="Proteomes" id="UP000250385"/>
    </source>
</evidence>
<keyword evidence="1 2" id="KW-0732">Signal</keyword>
<sequence length="70" mass="7355">MKTIIAIFTASLFSVAAFNASAQSVTATGTTLDSAEAVIAQKAKEMNASEYKITSARMGNTVTMSAELYK</sequence>
<dbReference type="InterPro" id="IPR025543">
    <property type="entry name" value="Dodecin-like"/>
</dbReference>
<evidence type="ECO:0000313" key="21">
    <source>
        <dbReference type="Proteomes" id="UP000254043"/>
    </source>
</evidence>
<evidence type="ECO:0000313" key="6">
    <source>
        <dbReference type="EMBL" id="HAJ0832849.1"/>
    </source>
</evidence>
<reference evidence="11 25" key="9">
    <citation type="submission" date="2019-10" db="EMBL/GenBank/DDBJ databases">
        <title>Comparative genomic analysis of antimicrobial resistant Escherichia coli of diverse origin.</title>
        <authorList>
            <person name="Ghatak S."/>
            <person name="Milton A.P."/>
            <person name="Rhetso K."/>
            <person name="Purkait D."/>
            <person name="Das S."/>
            <person name="Puro K.-U."/>
            <person name="Shakuntala I."/>
            <person name="Sen A."/>
            <person name="Sanjukta R."/>
            <person name="Priya G.B."/>
            <person name="Mawlong M."/>
            <person name="Lyngdoh V."/>
            <person name="Rynghang J."/>
            <person name="Mawphlang B.L."/>
        </authorList>
    </citation>
    <scope>NUCLEOTIDE SEQUENCE [LARGE SCALE GENOMIC DNA]</scope>
    <source>
        <strain evidence="11 25">SE161</strain>
    </source>
</reference>
<dbReference type="Proteomes" id="UP000321299">
    <property type="component" value="Chromosome"/>
</dbReference>
<evidence type="ECO:0000313" key="10">
    <source>
        <dbReference type="EMBL" id="MGE15599.1"/>
    </source>
</evidence>
<evidence type="ECO:0000313" key="5">
    <source>
        <dbReference type="EMBL" id="EFE8673711.1"/>
    </source>
</evidence>
<reference evidence="14 24" key="6">
    <citation type="submission" date="2019-08" db="EMBL/GenBank/DDBJ databases">
        <authorList>
            <person name="Chen F.-J."/>
            <person name="Wu H.-C."/>
            <person name="Liao Y.-C."/>
            <person name="Kuo S.-C."/>
        </authorList>
    </citation>
    <scope>NUCLEOTIDE SEQUENCE [LARGE SCALE GENOMIC DNA]</scope>
    <source>
        <strain evidence="14 24">NCYU-26-73</strain>
    </source>
</reference>
<evidence type="ECO:0000313" key="26">
    <source>
        <dbReference type="Proteomes" id="UP000519859"/>
    </source>
</evidence>
<dbReference type="EMBL" id="RNLZ01000040">
    <property type="protein sequence ID" value="MGE15599.1"/>
    <property type="molecule type" value="Genomic_DNA"/>
</dbReference>
<dbReference type="Proteomes" id="UP001211064">
    <property type="component" value="Unassembled WGS sequence"/>
</dbReference>
<dbReference type="EMBL" id="UGFC01000006">
    <property type="protein sequence ID" value="STM19483.1"/>
    <property type="molecule type" value="Genomic_DNA"/>
</dbReference>
<dbReference type="SUPFAM" id="SSF159871">
    <property type="entry name" value="YdgH-like"/>
    <property type="match status" value="1"/>
</dbReference>
<feature type="domain" description="YdgH/BhsA/McbA-like" evidence="3">
    <location>
        <begin position="24"/>
        <end position="70"/>
    </location>
</feature>
<reference evidence="14 24" key="5">
    <citation type="submission" date="2019-08" db="EMBL/GenBank/DDBJ databases">
        <title>Plasmid- and chromosome-located mcr-3 in mcr-1-positive Escherichia coli from diseased swine, Taiwan.</title>
        <authorList>
            <person name="Hsu C.-Y."/>
            <person name="Huang W.-C."/>
            <person name="Lauderdale T.-L."/>
        </authorList>
    </citation>
    <scope>NUCLEOTIDE SEQUENCE [LARGE SCALE GENOMIC DNA]</scope>
    <source>
        <strain evidence="14 24">NCYU-26-73</strain>
    </source>
</reference>
<accession>A0A066QUB7</accession>
<gene>
    <name evidence="12" type="ORF">BXT93_03590</name>
    <name evidence="10" type="ORF">D9D43_18830</name>
    <name evidence="13" type="ORF">DD762_00100</name>
    <name evidence="5" type="ORF">F7N46_11290</name>
    <name evidence="11" type="ORF">F9B07_04455</name>
    <name evidence="4" type="ORF">FIJ20_18745</name>
    <name evidence="14" type="ORF">FTV93_14635</name>
    <name evidence="6" type="ORF">HL563_03675</name>
    <name evidence="7" type="ORF">HLZ39_22505</name>
    <name evidence="15" type="ORF">NCTC10279_03830</name>
    <name evidence="17" type="ORF">NCTC7922_05576</name>
    <name evidence="16" type="ORF">NCTC7927_04706</name>
    <name evidence="8" type="ORF">NY836_00220</name>
    <name evidence="9" type="ORF">Q2V20_19775</name>
</gene>
<evidence type="ECO:0000313" key="16">
    <source>
        <dbReference type="EMBL" id="STF95764.1"/>
    </source>
</evidence>
<dbReference type="EMBL" id="AASOHJ010000012">
    <property type="protein sequence ID" value="EFE8673711.1"/>
    <property type="molecule type" value="Genomic_DNA"/>
</dbReference>
<dbReference type="Proteomes" id="UP001173661">
    <property type="component" value="Unassembled WGS sequence"/>
</dbReference>
<evidence type="ECO:0000313" key="13">
    <source>
        <dbReference type="EMBL" id="PWH64572.1"/>
    </source>
</evidence>
<dbReference type="Proteomes" id="UP000842519">
    <property type="component" value="Unassembled WGS sequence"/>
</dbReference>
<dbReference type="InterPro" id="IPR010854">
    <property type="entry name" value="YdgH/BhsA/McbA-like_dom"/>
</dbReference>
<reference evidence="20 21" key="4">
    <citation type="submission" date="2018-06" db="EMBL/GenBank/DDBJ databases">
        <authorList>
            <consortium name="Pathogen Informatics"/>
            <person name="Doyle S."/>
        </authorList>
    </citation>
    <scope>NUCLEOTIDE SEQUENCE [LARGE SCALE GENOMIC DNA]</scope>
    <source>
        <strain evidence="15 20">NCTC10279</strain>
        <strain evidence="17 22">NCTC7922</strain>
        <strain evidence="16 21">NCTC7927</strain>
    </source>
</reference>
<evidence type="ECO:0000313" key="27">
    <source>
        <dbReference type="Proteomes" id="UP000533482"/>
    </source>
</evidence>
<dbReference type="EMBL" id="CP042615">
    <property type="protein sequence ID" value="QED74661.1"/>
    <property type="molecule type" value="Genomic_DNA"/>
</dbReference>
<dbReference type="Proteomes" id="UP000254043">
    <property type="component" value="Unassembled WGS sequence"/>
</dbReference>
<name>A0A066QUB7_ECOLX</name>
<evidence type="ECO:0000313" key="14">
    <source>
        <dbReference type="EMBL" id="QED74661.1"/>
    </source>
</evidence>
<reference evidence="13 19" key="3">
    <citation type="submission" date="2018-04" db="EMBL/GenBank/DDBJ databases">
        <title>Draft Genomic Sequencing Of Potential Extraintestinal Pathogenic Escherichia coli B8S56 Isolated from Retail Chicken Skin.</title>
        <authorList>
            <person name="Xu A."/>
            <person name="Tilman S."/>
            <person name="Wisser-Parker K."/>
            <person name="Scullen O.J."/>
            <person name="Sommers C."/>
        </authorList>
    </citation>
    <scope>NUCLEOTIDE SEQUENCE [LARGE SCALE GENOMIC DNA]</scope>
    <source>
        <strain evidence="13 19">B8S56</strain>
    </source>
</reference>
<dbReference type="EMBL" id="AASDFP010000045">
    <property type="protein sequence ID" value="EFB2194220.1"/>
    <property type="molecule type" value="Genomic_DNA"/>
</dbReference>
<evidence type="ECO:0000313" key="18">
    <source>
        <dbReference type="Proteomes" id="UP000188967"/>
    </source>
</evidence>
<feature type="chain" id="PRO_5015027208" evidence="2">
    <location>
        <begin position="23"/>
        <end position="70"/>
    </location>
</feature>
<dbReference type="Gene3D" id="3.30.1660.10">
    <property type="entry name" value="Flavin-binding protein dodecin"/>
    <property type="match status" value="1"/>
</dbReference>
<dbReference type="Pfam" id="PF07338">
    <property type="entry name" value="YdgH_BhsA-like"/>
    <property type="match status" value="1"/>
</dbReference>
<organism evidence="5 27">
    <name type="scientific">Escherichia coli</name>
    <dbReference type="NCBI Taxonomy" id="562"/>
    <lineage>
        <taxon>Bacteria</taxon>
        <taxon>Pseudomonadati</taxon>
        <taxon>Pseudomonadota</taxon>
        <taxon>Gammaproteobacteria</taxon>
        <taxon>Enterobacterales</taxon>
        <taxon>Enterobacteriaceae</taxon>
        <taxon>Escherichia</taxon>
    </lineage>
</organism>
<dbReference type="Proteomes" id="UP000486847">
    <property type="component" value="Unassembled WGS sequence"/>
</dbReference>
<dbReference type="Proteomes" id="UP000519859">
    <property type="component" value="Unassembled WGS sequence"/>
</dbReference>
<evidence type="ECO:0000313" key="11">
    <source>
        <dbReference type="EMBL" id="MTE88096.1"/>
    </source>
</evidence>
<dbReference type="EMBL" id="UASG01000017">
    <property type="protein sequence ID" value="SPX31435.1"/>
    <property type="molecule type" value="Genomic_DNA"/>
</dbReference>
<proteinExistence type="predicted"/>
<evidence type="ECO:0000313" key="7">
    <source>
        <dbReference type="EMBL" id="HAJ5807226.1"/>
    </source>
</evidence>
<reference evidence="12 18" key="1">
    <citation type="submission" date="2017-01" db="EMBL/GenBank/DDBJ databases">
        <title>Draft genome sequence of an E. coli strain isolated from human, in Amazon, Brazil.</title>
        <authorList>
            <person name="Moura Q."/>
            <person name="Fernandes M.R."/>
            <person name="Cerdeira L."/>
            <person name="Vianello M."/>
            <person name="Souza T.A."/>
            <person name="Ienne S."/>
            <person name="Lincopan N."/>
        </authorList>
    </citation>
    <scope>NUCLEOTIDE SEQUENCE [LARGE SCALE GENOMIC DNA]</scope>
    <source>
        <strain evidence="12 18">ICBEcBL-II-13</strain>
    </source>
</reference>
<reference evidence="8" key="10">
    <citation type="submission" date="2022-08" db="EMBL/GenBank/DDBJ databases">
        <title>Genome sequencing of human pathogens.</title>
        <authorList>
            <person name="Cao X."/>
        </authorList>
    </citation>
    <scope>NUCLEOTIDE SEQUENCE</scope>
    <source>
        <strain evidence="8">EC16126</strain>
    </source>
</reference>
<dbReference type="Proteomes" id="UP000188967">
    <property type="component" value="Unassembled WGS sequence"/>
</dbReference>
<evidence type="ECO:0000313" key="17">
    <source>
        <dbReference type="EMBL" id="STM19483.1"/>
    </source>
</evidence>
<evidence type="ECO:0000313" key="12">
    <source>
        <dbReference type="EMBL" id="ONG36308.1"/>
    </source>
</evidence>
<evidence type="ECO:0000313" key="23">
    <source>
        <dbReference type="Proteomes" id="UP000272336"/>
    </source>
</evidence>
<dbReference type="EMBL" id="DABGKQ010000061">
    <property type="protein sequence ID" value="HAJ5807226.1"/>
    <property type="molecule type" value="Genomic_DNA"/>
</dbReference>
<evidence type="ECO:0000313" key="19">
    <source>
        <dbReference type="Proteomes" id="UP000245761"/>
    </source>
</evidence>
<dbReference type="InterPro" id="IPR036275">
    <property type="entry name" value="YdgH-like_sf"/>
</dbReference>